<dbReference type="GO" id="GO:0007165">
    <property type="term" value="P:signal transduction"/>
    <property type="evidence" value="ECO:0007669"/>
    <property type="project" value="InterPro"/>
</dbReference>
<organism evidence="4 5">
    <name type="scientific">Paramuricea clavata</name>
    <name type="common">Red gorgonian</name>
    <name type="synonym">Violescent sea-whip</name>
    <dbReference type="NCBI Taxonomy" id="317549"/>
    <lineage>
        <taxon>Eukaryota</taxon>
        <taxon>Metazoa</taxon>
        <taxon>Cnidaria</taxon>
        <taxon>Anthozoa</taxon>
        <taxon>Octocorallia</taxon>
        <taxon>Malacalcyonacea</taxon>
        <taxon>Plexauridae</taxon>
        <taxon>Paramuricea</taxon>
    </lineage>
</organism>
<feature type="compositionally biased region" description="Basic and acidic residues" evidence="3">
    <location>
        <begin position="62"/>
        <end position="74"/>
    </location>
</feature>
<dbReference type="Gene3D" id="2.30.30.40">
    <property type="entry name" value="SH3 Domains"/>
    <property type="match status" value="1"/>
</dbReference>
<feature type="compositionally biased region" description="Polar residues" evidence="3">
    <location>
        <begin position="171"/>
        <end position="184"/>
    </location>
</feature>
<feature type="region of interest" description="Disordered" evidence="3">
    <location>
        <begin position="141"/>
        <end position="411"/>
    </location>
</feature>
<dbReference type="SUPFAM" id="SSF50044">
    <property type="entry name" value="SH3-domain"/>
    <property type="match status" value="1"/>
</dbReference>
<evidence type="ECO:0000313" key="5">
    <source>
        <dbReference type="Proteomes" id="UP001152795"/>
    </source>
</evidence>
<dbReference type="InterPro" id="IPR051627">
    <property type="entry name" value="SLIT-ROBO_RhoGAP"/>
</dbReference>
<dbReference type="Pfam" id="PF00018">
    <property type="entry name" value="SH3_1"/>
    <property type="match status" value="1"/>
</dbReference>
<proteinExistence type="predicted"/>
<keyword evidence="1" id="KW-0728">SH3 domain</keyword>
<dbReference type="PRINTS" id="PR01887">
    <property type="entry name" value="SPECTRNALPHA"/>
</dbReference>
<dbReference type="FunFam" id="2.30.30.40:FF:000072">
    <property type="entry name" value="Unconventional Myosin IB"/>
    <property type="match status" value="1"/>
</dbReference>
<dbReference type="PRINTS" id="PR00452">
    <property type="entry name" value="SH3DOMAIN"/>
</dbReference>
<dbReference type="Gene3D" id="1.10.555.10">
    <property type="entry name" value="Rho GTPase activation protein"/>
    <property type="match status" value="1"/>
</dbReference>
<dbReference type="SUPFAM" id="SSF48350">
    <property type="entry name" value="GTPase activation domain, GAP"/>
    <property type="match status" value="1"/>
</dbReference>
<sequence length="411" mass="44762">MDAHNLAVVFGPTLIRVSEEDDMISSQGHFNKVVETIIKSYDVVFDGEGLDTVENDLEEEEQERRTEDELSKDDSDSEEEVEPKEAKALFNYTARSDKELSFKKGNIILVFKRSNNDWWDGSLDGIDGFVPCAYVQVIEDDGVDGHSPESRTAPQSLPLDSSAPPGCDNLPSPSSARSTRTHPSNPILGQRPTSTSDDGVQSQILLRHHIHKPSTQEVIPEETHLSSFKRSSFKRPTSPIKSPSGSLERSRSLNDQRSSPKTVKSGDASRTASLPRSGMNNVCWDRRSQSVEPLSPVETRGIAEGSFSPGSETGGQPANRGPAQFTRAPPPAPKPKPKPKVPKRNSNPSTELIASLHAGSVARTVRHESHGDASDHDDLPPPPPPCEEREVVGGETPSPPHSPIGKQDTFL</sequence>
<keyword evidence="2" id="KW-0175">Coiled coil</keyword>
<dbReference type="InterPro" id="IPR000198">
    <property type="entry name" value="RhoGAP_dom"/>
</dbReference>
<dbReference type="AlphaFoldDB" id="A0A7D9L4J0"/>
<evidence type="ECO:0000256" key="2">
    <source>
        <dbReference type="ARBA" id="ARBA00023054"/>
    </source>
</evidence>
<accession>A0A7D9L4J0</accession>
<feature type="compositionally biased region" description="Polar residues" evidence="3">
    <location>
        <begin position="255"/>
        <end position="280"/>
    </location>
</feature>
<evidence type="ECO:0000256" key="1">
    <source>
        <dbReference type="ARBA" id="ARBA00022443"/>
    </source>
</evidence>
<gene>
    <name evidence="4" type="ORF">PACLA_8A050947</name>
</gene>
<evidence type="ECO:0000313" key="4">
    <source>
        <dbReference type="EMBL" id="CAB4025184.1"/>
    </source>
</evidence>
<dbReference type="SMART" id="SM00326">
    <property type="entry name" value="SH3"/>
    <property type="match status" value="1"/>
</dbReference>
<protein>
    <submittedName>
        <fullName evidence="4">SLIT-ROBO Rho GTPase-activating 1-like</fullName>
    </submittedName>
</protein>
<dbReference type="PROSITE" id="PS50002">
    <property type="entry name" value="SH3"/>
    <property type="match status" value="1"/>
</dbReference>
<dbReference type="InterPro" id="IPR036028">
    <property type="entry name" value="SH3-like_dom_sf"/>
</dbReference>
<reference evidence="4" key="1">
    <citation type="submission" date="2020-04" db="EMBL/GenBank/DDBJ databases">
        <authorList>
            <person name="Alioto T."/>
            <person name="Alioto T."/>
            <person name="Gomez Garrido J."/>
        </authorList>
    </citation>
    <scope>NUCLEOTIDE SEQUENCE</scope>
    <source>
        <strain evidence="4">A484AB</strain>
    </source>
</reference>
<keyword evidence="5" id="KW-1185">Reference proteome</keyword>
<comment type="caution">
    <text evidence="4">The sequence shown here is derived from an EMBL/GenBank/DDBJ whole genome shotgun (WGS) entry which is preliminary data.</text>
</comment>
<dbReference type="PANTHER" id="PTHR14166">
    <property type="entry name" value="SLIT-ROBO RHO GTPASE ACTIVATING PROTEIN"/>
    <property type="match status" value="1"/>
</dbReference>
<evidence type="ECO:0000256" key="3">
    <source>
        <dbReference type="SAM" id="MobiDB-lite"/>
    </source>
</evidence>
<feature type="region of interest" description="Disordered" evidence="3">
    <location>
        <begin position="53"/>
        <end position="84"/>
    </location>
</feature>
<feature type="compositionally biased region" description="Basic and acidic residues" evidence="3">
    <location>
        <begin position="365"/>
        <end position="379"/>
    </location>
</feature>
<dbReference type="OrthoDB" id="207120at2759"/>
<dbReference type="InterPro" id="IPR001452">
    <property type="entry name" value="SH3_domain"/>
</dbReference>
<dbReference type="InterPro" id="IPR008936">
    <property type="entry name" value="Rho_GTPase_activation_prot"/>
</dbReference>
<feature type="compositionally biased region" description="Polar residues" evidence="3">
    <location>
        <begin position="191"/>
        <end position="204"/>
    </location>
</feature>
<dbReference type="PROSITE" id="PS50238">
    <property type="entry name" value="RHOGAP"/>
    <property type="match status" value="1"/>
</dbReference>
<feature type="compositionally biased region" description="Polar residues" evidence="3">
    <location>
        <begin position="150"/>
        <end position="159"/>
    </location>
</feature>
<dbReference type="EMBL" id="CACRXK020013465">
    <property type="protein sequence ID" value="CAB4025184.1"/>
    <property type="molecule type" value="Genomic_DNA"/>
</dbReference>
<dbReference type="Proteomes" id="UP001152795">
    <property type="component" value="Unassembled WGS sequence"/>
</dbReference>
<name>A0A7D9L4J0_PARCT</name>